<proteinExistence type="predicted"/>
<dbReference type="EMBL" id="MK072387">
    <property type="protein sequence ID" value="AYV83298.1"/>
    <property type="molecule type" value="Genomic_DNA"/>
</dbReference>
<evidence type="ECO:0000256" key="1">
    <source>
        <dbReference type="SAM" id="MobiDB-lite"/>
    </source>
</evidence>
<feature type="region of interest" description="Disordered" evidence="1">
    <location>
        <begin position="1"/>
        <end position="22"/>
    </location>
</feature>
<protein>
    <submittedName>
        <fullName evidence="2">Uncharacterized protein</fullName>
    </submittedName>
</protein>
<evidence type="ECO:0000313" key="2">
    <source>
        <dbReference type="EMBL" id="AYV83298.1"/>
    </source>
</evidence>
<organism evidence="2">
    <name type="scientific">Hyperionvirus sp</name>
    <dbReference type="NCBI Taxonomy" id="2487770"/>
    <lineage>
        <taxon>Viruses</taxon>
        <taxon>Varidnaviria</taxon>
        <taxon>Bamfordvirae</taxon>
        <taxon>Nucleocytoviricota</taxon>
        <taxon>Megaviricetes</taxon>
        <taxon>Imitervirales</taxon>
        <taxon>Mimiviridae</taxon>
        <taxon>Klosneuvirinae</taxon>
    </lineage>
</organism>
<name>A0A3G5A7Z0_9VIRU</name>
<accession>A0A3G5A7Z0</accession>
<sequence length="112" mass="13020">MKLRFKSEILSGDPSHRPPYHAAIDPTVNDIITYTEKSDPSNLAQTFDPHPFEKSSNQMVEDIRADQKAVLEDETYWNLESDPLPSVISGGARYYEKYMKYKGKYLKLKRNY</sequence>
<reference evidence="2" key="1">
    <citation type="submission" date="2018-10" db="EMBL/GenBank/DDBJ databases">
        <title>Hidden diversity of soil giant viruses.</title>
        <authorList>
            <person name="Schulz F."/>
            <person name="Alteio L."/>
            <person name="Goudeau D."/>
            <person name="Ryan E.M."/>
            <person name="Malmstrom R.R."/>
            <person name="Blanchard J."/>
            <person name="Woyke T."/>
        </authorList>
    </citation>
    <scope>NUCLEOTIDE SEQUENCE</scope>
    <source>
        <strain evidence="2">HYV1</strain>
    </source>
</reference>
<gene>
    <name evidence="2" type="ORF">Hyperionvirus5_104</name>
</gene>